<dbReference type="EMBL" id="AP018203">
    <property type="protein sequence ID" value="BAY56756.1"/>
    <property type="molecule type" value="Genomic_DNA"/>
</dbReference>
<comment type="caution">
    <text evidence="2">Lacks conserved residue(s) required for the propagation of feature annotation.</text>
</comment>
<reference evidence="4 5" key="1">
    <citation type="submission" date="2017-06" db="EMBL/GenBank/DDBJ databases">
        <title>Genome sequencing of cyanobaciteial culture collection at National Institute for Environmental Studies (NIES).</title>
        <authorList>
            <person name="Hirose Y."/>
            <person name="Shimura Y."/>
            <person name="Fujisawa T."/>
            <person name="Nakamura Y."/>
            <person name="Kawachi M."/>
        </authorList>
    </citation>
    <scope>NUCLEOTIDE SEQUENCE [LARGE SCALE GENOMIC DNA]</scope>
    <source>
        <strain evidence="4 5">NIES-2135</strain>
    </source>
</reference>
<dbReference type="SUPFAM" id="SSF52172">
    <property type="entry name" value="CheY-like"/>
    <property type="match status" value="1"/>
</dbReference>
<dbReference type="Proteomes" id="UP000217895">
    <property type="component" value="Chromosome"/>
</dbReference>
<accession>A0A1Z4JJ54</accession>
<evidence type="ECO:0000313" key="4">
    <source>
        <dbReference type="EMBL" id="BAY56756.1"/>
    </source>
</evidence>
<dbReference type="PROSITE" id="PS50110">
    <property type="entry name" value="RESPONSE_REGULATORY"/>
    <property type="match status" value="1"/>
</dbReference>
<keyword evidence="5" id="KW-1185">Reference proteome</keyword>
<gene>
    <name evidence="4" type="ORF">NIES2135_35960</name>
</gene>
<feature type="domain" description="Response regulatory" evidence="3">
    <location>
        <begin position="11"/>
        <end position="128"/>
    </location>
</feature>
<dbReference type="GO" id="GO:0000160">
    <property type="term" value="P:phosphorelay signal transduction system"/>
    <property type="evidence" value="ECO:0007669"/>
    <property type="project" value="InterPro"/>
</dbReference>
<proteinExistence type="predicted"/>
<evidence type="ECO:0000256" key="1">
    <source>
        <dbReference type="ARBA" id="ARBA00022553"/>
    </source>
</evidence>
<dbReference type="Gene3D" id="3.40.50.2300">
    <property type="match status" value="1"/>
</dbReference>
<name>A0A1Z4JJ54_LEPBY</name>
<keyword evidence="1" id="KW-0597">Phosphoprotein</keyword>
<sequence>MNQSSSLNSLQVLIVEDEAVTRTALTVLLEYQGGIVTAVGSVQEGIQAIKSGLEPEVLVSNIRLPDGNGARVLEAIRRQYVDRPRVAIALTGEEIEAIRVDPESAGFQVYLSKPYDSRILLSTIARLMR</sequence>
<evidence type="ECO:0000256" key="2">
    <source>
        <dbReference type="PROSITE-ProRule" id="PRU00169"/>
    </source>
</evidence>
<dbReference type="AlphaFoldDB" id="A0A1Z4JJ54"/>
<dbReference type="InterPro" id="IPR011006">
    <property type="entry name" value="CheY-like_superfamily"/>
</dbReference>
<dbReference type="Pfam" id="PF00072">
    <property type="entry name" value="Response_reg"/>
    <property type="match status" value="1"/>
</dbReference>
<dbReference type="SMART" id="SM00448">
    <property type="entry name" value="REC"/>
    <property type="match status" value="1"/>
</dbReference>
<organism evidence="4 5">
    <name type="scientific">Leptolyngbya boryana NIES-2135</name>
    <dbReference type="NCBI Taxonomy" id="1973484"/>
    <lineage>
        <taxon>Bacteria</taxon>
        <taxon>Bacillati</taxon>
        <taxon>Cyanobacteriota</taxon>
        <taxon>Cyanophyceae</taxon>
        <taxon>Leptolyngbyales</taxon>
        <taxon>Leptolyngbyaceae</taxon>
        <taxon>Leptolyngbya group</taxon>
        <taxon>Leptolyngbya</taxon>
    </lineage>
</organism>
<evidence type="ECO:0000313" key="5">
    <source>
        <dbReference type="Proteomes" id="UP000217895"/>
    </source>
</evidence>
<evidence type="ECO:0000259" key="3">
    <source>
        <dbReference type="PROSITE" id="PS50110"/>
    </source>
</evidence>
<protein>
    <submittedName>
        <fullName evidence="4">Response regulator receiver protein</fullName>
    </submittedName>
</protein>
<dbReference type="PANTHER" id="PTHR44591:SF3">
    <property type="entry name" value="RESPONSE REGULATORY DOMAIN-CONTAINING PROTEIN"/>
    <property type="match status" value="1"/>
</dbReference>
<dbReference type="PANTHER" id="PTHR44591">
    <property type="entry name" value="STRESS RESPONSE REGULATOR PROTEIN 1"/>
    <property type="match status" value="1"/>
</dbReference>
<dbReference type="InterPro" id="IPR050595">
    <property type="entry name" value="Bact_response_regulator"/>
</dbReference>
<dbReference type="InterPro" id="IPR001789">
    <property type="entry name" value="Sig_transdc_resp-reg_receiver"/>
</dbReference>
<dbReference type="CDD" id="cd00156">
    <property type="entry name" value="REC"/>
    <property type="match status" value="1"/>
</dbReference>